<dbReference type="Pfam" id="PF03060">
    <property type="entry name" value="NMO"/>
    <property type="match status" value="1"/>
</dbReference>
<dbReference type="GO" id="GO:0044550">
    <property type="term" value="P:secondary metabolite biosynthetic process"/>
    <property type="evidence" value="ECO:0007669"/>
    <property type="project" value="UniProtKB-ARBA"/>
</dbReference>
<evidence type="ECO:0000313" key="13">
    <source>
        <dbReference type="Proteomes" id="UP000305238"/>
    </source>
</evidence>
<dbReference type="InterPro" id="IPR013785">
    <property type="entry name" value="Aldolase_TIM"/>
</dbReference>
<dbReference type="PROSITE" id="PS52004">
    <property type="entry name" value="KS3_2"/>
    <property type="match status" value="1"/>
</dbReference>
<keyword evidence="5" id="KW-0808">Transferase</keyword>
<dbReference type="CDD" id="cd17643">
    <property type="entry name" value="A_NRPS_Cytc1-like"/>
    <property type="match status" value="1"/>
</dbReference>
<dbReference type="Proteomes" id="UP000305238">
    <property type="component" value="Unassembled WGS sequence"/>
</dbReference>
<dbReference type="PANTHER" id="PTHR45527:SF14">
    <property type="entry name" value="PLIPASTATIN SYNTHASE SUBUNIT B"/>
    <property type="match status" value="1"/>
</dbReference>
<dbReference type="GO" id="GO:0017000">
    <property type="term" value="P:antibiotic biosynthetic process"/>
    <property type="evidence" value="ECO:0007669"/>
    <property type="project" value="UniProtKB-KW"/>
</dbReference>
<name>A0A5S4H4B6_9ACTN</name>
<dbReference type="InterPro" id="IPR036736">
    <property type="entry name" value="ACP-like_sf"/>
</dbReference>
<dbReference type="InterPro" id="IPR000873">
    <property type="entry name" value="AMP-dep_synth/lig_dom"/>
</dbReference>
<dbReference type="InterPro" id="IPR020845">
    <property type="entry name" value="AMP-binding_CS"/>
</dbReference>
<dbReference type="SUPFAM" id="SSF53901">
    <property type="entry name" value="Thiolase-like"/>
    <property type="match status" value="2"/>
</dbReference>
<dbReference type="SUPFAM" id="SSF51412">
    <property type="entry name" value="Inosine monophosphate dehydrogenase (IMPDH)"/>
    <property type="match status" value="2"/>
</dbReference>
<dbReference type="Pfam" id="PF02801">
    <property type="entry name" value="Ketoacyl-synt_C"/>
    <property type="match status" value="1"/>
</dbReference>
<dbReference type="InterPro" id="IPR042099">
    <property type="entry name" value="ANL_N_sf"/>
</dbReference>
<dbReference type="Gene3D" id="3.40.50.12780">
    <property type="entry name" value="N-terminal domain of ligase-like"/>
    <property type="match status" value="1"/>
</dbReference>
<evidence type="ECO:0000256" key="2">
    <source>
        <dbReference type="ARBA" id="ARBA00006432"/>
    </source>
</evidence>
<organism evidence="12 13">
    <name type="scientific">Actinomadura geliboluensis</name>
    <dbReference type="NCBI Taxonomy" id="882440"/>
    <lineage>
        <taxon>Bacteria</taxon>
        <taxon>Bacillati</taxon>
        <taxon>Actinomycetota</taxon>
        <taxon>Actinomycetes</taxon>
        <taxon>Streptosporangiales</taxon>
        <taxon>Thermomonosporaceae</taxon>
        <taxon>Actinomadura</taxon>
    </lineage>
</organism>
<evidence type="ECO:0000256" key="7">
    <source>
        <dbReference type="ARBA" id="ARBA00023194"/>
    </source>
</evidence>
<evidence type="ECO:0000256" key="4">
    <source>
        <dbReference type="ARBA" id="ARBA00022553"/>
    </source>
</evidence>
<keyword evidence="7" id="KW-0045">Antibiotic biosynthesis</keyword>
<dbReference type="RefSeq" id="WP_138636518.1">
    <property type="nucleotide sequence ID" value="NZ_VCKZ01000070.1"/>
</dbReference>
<dbReference type="Pfam" id="PF00501">
    <property type="entry name" value="AMP-binding"/>
    <property type="match status" value="1"/>
</dbReference>
<dbReference type="Gene3D" id="3.20.20.70">
    <property type="entry name" value="Aldolase class I"/>
    <property type="match status" value="2"/>
</dbReference>
<evidence type="ECO:0000256" key="6">
    <source>
        <dbReference type="ARBA" id="ARBA00022737"/>
    </source>
</evidence>
<dbReference type="PROSITE" id="PS00455">
    <property type="entry name" value="AMP_BINDING"/>
    <property type="match status" value="1"/>
</dbReference>
<dbReference type="NCBIfam" id="TIGR01733">
    <property type="entry name" value="AA-adenyl-dom"/>
    <property type="match status" value="1"/>
</dbReference>
<dbReference type="InterPro" id="IPR010071">
    <property type="entry name" value="AA_adenyl_dom"/>
</dbReference>
<evidence type="ECO:0000256" key="8">
    <source>
        <dbReference type="ARBA" id="ARBA00029443"/>
    </source>
</evidence>
<dbReference type="FunFam" id="1.10.1200.10:FF:000005">
    <property type="entry name" value="Nonribosomal peptide synthetase 1"/>
    <property type="match status" value="1"/>
</dbReference>
<sequence>MTSDTGEYGAARGERAPVEIIGVAPSSRPAPHLAVAVARAGGTGVLALGHDRAPALAALADVRRWWTGPFGVRVPAGCGVRPADVPAEAGTVVTGAAALRSDDWLDIAGFARGRRLLIEVADPAEAAEAVRVGRGLTDQVGIIARDAGHAAGPSLFILLQRLLADSDAGVPVFAGGGLGPHAAAAAVAGGAAGVVLDEQFALVREMDLTGPAPAGVARPAVELAGRHKTAGGVVQAVRAEIVRHIRAAVRAEPLAPRPEPVAVQGPMAQVSDGSAFAGAVAQDGGLPFLALGPLDGARARALLRETADRLGGRPWGAGVLEGAPPELRAEQLAAIGDARPPYAIIGGGSPAEAAALEAAGTAAYLPVPSPEPLGRLLGEGVRRFVFAGSECGGQTGPLTSLELWDAQVARLLAFARDGGVAAELSVMLAGGVHDARSAAMAAALAGPLAERGADVRVLMGTAYLFTPEAVAAGAILPGYHDMALACTETVLLETAPGQTARCARTPYIETFEQTRRELEQAGTPPQEVRRRLEKLNLGRLHLASRGLRLDTPVGADRQREEGLYAMGQAAALRFAPVGIAALHEQVTTGATDLLAARAADLGIGPRDTARAAPRPADIAVIGIGCVFPGAPDADRYWANVVAGAAQAGDGTPSKWGGLVPDIPFDADAHGIAPGEIGGIDPMHLLSVEVAARALRDAGYADRPFDRPRTSVFFAAEGGGDLAAGYALRATLPSYLGELPPGLDEQLPRPAGETLDGVRTGAVAGWIAGRLGLGGTACAIGATSLAALDAACKDLAAGSSAMVLCGGADLRDGVLDRLLPASGDDGDGVVLGEGVACVVLKRLADAERDGDRIYAVVKSVAGAGGRRRAMDRAYERAGVARSSVGQVALGSVSAQIGHTRCAAGLAGLIKTAYALHTGVVPGDGGARPWAVRPGERFAGVSGSGFGGAHFHAVLAGYEGAPEPVSGLAEWPAELFLIRGDDDAAARAAADRLARLAEGAPRMRDLARTAASLDGPVRAAFVATGPDDLRAKLALAAELRPAPGIRVASGEPGQVAFLFPDADDADAPAAAADLFVAFPRLQRLLRLAGGDTGAAVAGLAVHRLLTAVGVHPDLAAGQGRGELAALCAAGAIDDTDMVEIGADPSRGGLLGRDLRSPAFPVWAAATGRPYETEPSELAAVPSPPVPAAARIEAMYDAGARTFVATGRALADLVGTTLGDRPHTAVSCAVPGENGLVTLLRALAELAAAGVPVDPLPLFAGRGARLLTGVPAAFHGRVNDVLLAGLALAVTEWRRRRGVALHDSAVLVDLEGHGREDLPAAPGAAALDLSRTVGWFTSMFPVRIDAGDAEWDEVRTGGPAAGEAVRNAKERLRTLPDNGLGYGLLRHLNEDTGPELAARPAPQIVVNYLGRVEDTGGDWSVAAEAGALDGGGDAAMPLAHTVEIDAVARDSAAGPRLSATWTWAAKILDAADVRELADAWFEALRGIAAHVAAGGGGHTPSDFPLIPLTRTEVAEVAAAHPGLADLWPLSPLQQGFFFHALLDSGSDVYTAQLVLDFEGPLDTAALRAAGQGLVDRHPGLRAAFAQTGDGTPVQIVLGAAEAPWAETDLGGAPDAAIQEAMTAERARPFDLERPPLLRFALLRLGPGRHRLLLTAHHIVLDGWSIPVLAGELLALYTGEEPPRTAPYKEHLAWLDAQDGDAARDAWRTALEGLAEPTVLAPAAADRPPVLPEHVVLDLPADLSDGLSARARSHGLTPNTVVQGLWGLLLARLTGRDDVVFGATVSGRPPELPGSEQMIGLFINTLPVRVRLDGAETLMESLGRLQDEQSRLFAHHHLGLGEIQRAAGTGPLFDTMTVFENYPLDAALLEAAFDGVRLAGADLVDATHYPLTLLAVPGERLRLRLEYRPDVLDRATAERLTGLLGDLVRTLVTDPDRPVAEIALPGAAGVRDVLAALGGGAPAARRGAAPGGSRLVAYVVAAPGADLDPEELRAHVRENLPESMVPAVVVVLDELPLTPNGKVDTKALPKPELTGPGTAYRAPRDAREAAVAGIVADLLGIDAPGIDDDFFELGGDSLVAMRVATRIRRALGVELPVRALFEAPTVAGLAARVAELEGAASGRPPLEPRERPAVVPLSYAQQRQWFLTKFEGPSATYNMPVALRIRGPLDADALRAAIGDLVERHETLRTVLPDAGGVARQTVLDPAAARPELEVAETTGAELPARLAMAAGYAFDITAEPPLRTHLFRIAPDEHVALLLLHHVGGDGWSMAPLARDFITAYAARAGGTAPEWAPLPVQYADYTLWQQELLGSEDDPDSLVSRQIAYWRDALAGLPEELSLPTDRPRPAEASYRGATERFRLGDEVHAALLGIARETGASPFMVAQAAFAALLTRLGAGTDVPIGSPIAGRTDEALDDLVGMFVNMLVFRTDTSGDPSFRELIGRVKETDLAAYAHQDVPFERLVEVLNPPRHLARHPLFQVGLTFQNNPEARLEMPGFTAELEPLAAGASRFDLLMILTERGDGFDGELEYALDLYDPATARRLVERFERYLSALLADPDAPIGRADVLAPQERSLILGEWAGGGADAAERATIPALFEAQAAARPDALAVTFEGVSWTYAEVNARANRLAHKLVEQGVGPEQFVALALPRSADLVVAILSVLKAGAAYVPIDPDYPEDRIAYMVEDARPVLTLRPDDLDAEGYDEANLDVAVSPDHPAYVIYTSGSTGRPKGVVIPHQNVVRLLRSTEEWFDFGPDDVWTLFHSYAFDFSVWELWGPLLYGGRLVVVPYLTSRSPEEFLSLLAAEKVTVLNQTPSAFYQLMAADRDNPGTDLALRYIVFGGEALELGRLEDWYSRHPENAPTLVNMYGITETTVHVSYVALDRAYAATAPGSVIGVGIPDLRVYVLDDRLQPVAPGVVGELYVAGAGLARGYLNRPGLSAERFVADPYGAPGTRMYRTGDVGRWLDGGRLEYLGRSDQQVQLRGFRIELGEIESALARHDAVSDVAVVVRDERLVAYVAGTDVDSSDLRRFVGKDLPDYMVPAVIVELDALPLTVNGKLDRKALPAPDFAAKVSSRTARTPEEETLSRLFAEVLGLERVGIDDGFFDLGGDSIIAIQLVSRARQSGLVITPRDVFQHQTVEELAAVARPTGEGEEVEAEAPGTGVGPVPVTPIVAWLRERVGGDTALISGFHQSTLLRTPPDLGIERLTAALQTLLDHHDMLRLRLDGWQPVVRPPGSCDAAALVTRVDVAGMDADKLQSVITEQATAARDRLDPAAGTVAQLVWFDAGREQGRLLLVLHHLVVDGVSWRILLPDLVTAWAGGDLDPVPTSFRRWAQKLTAAERDEDELEDWLDIVDGPPQNLAKRPLDPRVDIAARARSVTLDLPADVTGPLLTDVPAAVHGRVNDVLLTGLALAVAQWRRHRGGRGTGVLVDLEGHGREDVVPGADVSRTAGWFTSIHPVRLDAGGATGAAALKTVKEQLRAVPDGGIGYGLLRYGGGEAAEELAAVPPPQIAFNYLGRVDAGDAGGDWTLAAEELPAGEDPAMPMAHVLEINAVTRDLPGGPVLSARWTWPGGLLEAPDVRELAEGWFTALRALAADAAAGDAAGFTPSDLLVDLDQSEIDKLQTAWRQKS</sequence>
<dbReference type="GO" id="GO:0005829">
    <property type="term" value="C:cytosol"/>
    <property type="evidence" value="ECO:0007669"/>
    <property type="project" value="TreeGrafter"/>
</dbReference>
<dbReference type="SUPFAM" id="SSF52151">
    <property type="entry name" value="FabD/lysophospholipase-like"/>
    <property type="match status" value="1"/>
</dbReference>
<keyword evidence="13" id="KW-1185">Reference proteome</keyword>
<dbReference type="Pfam" id="PF00668">
    <property type="entry name" value="Condensation"/>
    <property type="match status" value="4"/>
</dbReference>
<keyword evidence="4" id="KW-0597">Phosphoprotein</keyword>
<dbReference type="FunFam" id="3.30.300.30:FF:000010">
    <property type="entry name" value="Enterobactin synthetase component F"/>
    <property type="match status" value="1"/>
</dbReference>
<dbReference type="GO" id="GO:0031177">
    <property type="term" value="F:phosphopantetheine binding"/>
    <property type="evidence" value="ECO:0007669"/>
    <property type="project" value="InterPro"/>
</dbReference>
<feature type="domain" description="Carrier" evidence="10">
    <location>
        <begin position="3075"/>
        <end position="3149"/>
    </location>
</feature>
<dbReference type="CDD" id="cd19540">
    <property type="entry name" value="LCL_NRPS-like"/>
    <property type="match status" value="1"/>
</dbReference>
<dbReference type="InterPro" id="IPR023213">
    <property type="entry name" value="CAT-like_dom_sf"/>
</dbReference>
<evidence type="ECO:0000259" key="10">
    <source>
        <dbReference type="PROSITE" id="PS50075"/>
    </source>
</evidence>
<dbReference type="InterPro" id="IPR016035">
    <property type="entry name" value="Acyl_Trfase/lysoPLipase"/>
</dbReference>
<dbReference type="Pfam" id="PF13193">
    <property type="entry name" value="AMP-binding_C"/>
    <property type="match status" value="2"/>
</dbReference>
<dbReference type="Gene3D" id="3.30.300.30">
    <property type="match status" value="2"/>
</dbReference>
<dbReference type="InterPro" id="IPR025110">
    <property type="entry name" value="AMP-bd_C"/>
</dbReference>
<reference evidence="12 13" key="1">
    <citation type="submission" date="2019-05" db="EMBL/GenBank/DDBJ databases">
        <title>Draft genome sequence of Actinomadura geliboluensis A8036.</title>
        <authorList>
            <person name="Saricaoglu S."/>
            <person name="Isik K."/>
        </authorList>
    </citation>
    <scope>NUCLEOTIDE SEQUENCE [LARGE SCALE GENOMIC DNA]</scope>
    <source>
        <strain evidence="12 13">A8036</strain>
    </source>
</reference>
<dbReference type="PROSITE" id="PS50075">
    <property type="entry name" value="CARRIER"/>
    <property type="match status" value="2"/>
</dbReference>
<dbReference type="SUPFAM" id="SSF52777">
    <property type="entry name" value="CoA-dependent acyltransferases"/>
    <property type="match status" value="7"/>
</dbReference>
<keyword evidence="3" id="KW-0596">Phosphopantetheine</keyword>
<dbReference type="Gene3D" id="3.30.559.30">
    <property type="entry name" value="Nonribosomal peptide synthetase, condensation domain"/>
    <property type="match status" value="4"/>
</dbReference>
<comment type="caution">
    <text evidence="12">The sequence shown here is derived from an EMBL/GenBank/DDBJ whole genome shotgun (WGS) entry which is preliminary data.</text>
</comment>
<dbReference type="InterPro" id="IPR016039">
    <property type="entry name" value="Thiolase-like"/>
</dbReference>
<dbReference type="FunFam" id="1.10.1200.10:FF:000016">
    <property type="entry name" value="Non-ribosomal peptide synthase"/>
    <property type="match status" value="1"/>
</dbReference>
<dbReference type="InterPro" id="IPR001227">
    <property type="entry name" value="Ac_transferase_dom_sf"/>
</dbReference>
<dbReference type="SUPFAM" id="SSF47336">
    <property type="entry name" value="ACP-like"/>
    <property type="match status" value="2"/>
</dbReference>
<dbReference type="SMART" id="SM00825">
    <property type="entry name" value="PKS_KS"/>
    <property type="match status" value="1"/>
</dbReference>
<dbReference type="Pfam" id="PF00109">
    <property type="entry name" value="ketoacyl-synt"/>
    <property type="match status" value="1"/>
</dbReference>
<dbReference type="FunFam" id="3.40.50.12780:FF:000012">
    <property type="entry name" value="Non-ribosomal peptide synthetase"/>
    <property type="match status" value="1"/>
</dbReference>
<dbReference type="GO" id="GO:0008610">
    <property type="term" value="P:lipid biosynthetic process"/>
    <property type="evidence" value="ECO:0007669"/>
    <property type="project" value="UniProtKB-ARBA"/>
</dbReference>
<dbReference type="Pfam" id="PF00550">
    <property type="entry name" value="PP-binding"/>
    <property type="match status" value="2"/>
</dbReference>
<dbReference type="Gene3D" id="3.40.366.10">
    <property type="entry name" value="Malonyl-Coenzyme A Acyl Carrier Protein, domain 2"/>
    <property type="match status" value="1"/>
</dbReference>
<dbReference type="InterPro" id="IPR020806">
    <property type="entry name" value="PKS_PP-bd"/>
</dbReference>
<accession>A0A5S4H4B6</accession>
<evidence type="ECO:0000259" key="11">
    <source>
        <dbReference type="PROSITE" id="PS52004"/>
    </source>
</evidence>
<dbReference type="CDD" id="cd00833">
    <property type="entry name" value="PKS"/>
    <property type="match status" value="1"/>
</dbReference>
<dbReference type="NCBIfam" id="TIGR01720">
    <property type="entry name" value="NRPS-para261"/>
    <property type="match status" value="2"/>
</dbReference>
<comment type="similarity">
    <text evidence="8">In the C-terminal section; belongs to the NRP synthetase family.</text>
</comment>
<keyword evidence="6" id="KW-0677">Repeat</keyword>
<dbReference type="GO" id="GO:0043041">
    <property type="term" value="P:amino acid activation for nonribosomal peptide biosynthetic process"/>
    <property type="evidence" value="ECO:0007669"/>
    <property type="project" value="TreeGrafter"/>
</dbReference>
<feature type="domain" description="Ketosynthase family 3 (KS3)" evidence="11">
    <location>
        <begin position="615"/>
        <end position="1035"/>
    </location>
</feature>
<evidence type="ECO:0000256" key="9">
    <source>
        <dbReference type="SAM" id="MobiDB-lite"/>
    </source>
</evidence>
<feature type="region of interest" description="Disordered" evidence="9">
    <location>
        <begin position="2018"/>
        <end position="2037"/>
    </location>
</feature>
<dbReference type="InterPro" id="IPR006162">
    <property type="entry name" value="Ppantetheine_attach_site"/>
</dbReference>
<dbReference type="SMART" id="SM00823">
    <property type="entry name" value="PKS_PP"/>
    <property type="match status" value="2"/>
</dbReference>
<dbReference type="InterPro" id="IPR010060">
    <property type="entry name" value="NRPS_synth"/>
</dbReference>
<dbReference type="Gene3D" id="3.40.47.10">
    <property type="match status" value="2"/>
</dbReference>
<dbReference type="InterPro" id="IPR020841">
    <property type="entry name" value="PKS_Beta-ketoAc_synthase_dom"/>
</dbReference>
<dbReference type="OrthoDB" id="3671989at2"/>
<dbReference type="SMART" id="SM01294">
    <property type="entry name" value="PKS_PP_betabranch"/>
    <property type="match status" value="1"/>
</dbReference>
<dbReference type="InterPro" id="IPR009081">
    <property type="entry name" value="PP-bd_ACP"/>
</dbReference>
<evidence type="ECO:0000313" key="12">
    <source>
        <dbReference type="EMBL" id="TMR40085.1"/>
    </source>
</evidence>
<gene>
    <name evidence="12" type="ORF">ETD96_12645</name>
</gene>
<protein>
    <submittedName>
        <fullName evidence="12">Amino acid adenylation domain-containing protein</fullName>
    </submittedName>
</protein>
<dbReference type="Gene3D" id="3.30.559.10">
    <property type="entry name" value="Chloramphenicol acetyltransferase-like domain"/>
    <property type="match status" value="3"/>
</dbReference>
<comment type="similarity">
    <text evidence="2">Belongs to the ATP-dependent AMP-binding enzyme family.</text>
</comment>
<proteinExistence type="inferred from homology"/>
<dbReference type="SUPFAM" id="SSF56801">
    <property type="entry name" value="Acetyl-CoA synthetase-like"/>
    <property type="match status" value="2"/>
</dbReference>
<dbReference type="Gene3D" id="1.10.1200.10">
    <property type="entry name" value="ACP-like"/>
    <property type="match status" value="2"/>
</dbReference>
<feature type="domain" description="Carrier" evidence="10">
    <location>
        <begin position="2038"/>
        <end position="2113"/>
    </location>
</feature>
<dbReference type="GO" id="GO:0072330">
    <property type="term" value="P:monocarboxylic acid biosynthetic process"/>
    <property type="evidence" value="ECO:0007669"/>
    <property type="project" value="UniProtKB-ARBA"/>
</dbReference>
<dbReference type="InterPro" id="IPR014030">
    <property type="entry name" value="Ketoacyl_synth_N"/>
</dbReference>
<dbReference type="InterPro" id="IPR001242">
    <property type="entry name" value="Condensation_dom"/>
</dbReference>
<dbReference type="FunFam" id="3.40.50.980:FF:000002">
    <property type="entry name" value="Enterobactin synthetase component F"/>
    <property type="match status" value="1"/>
</dbReference>
<evidence type="ECO:0000256" key="3">
    <source>
        <dbReference type="ARBA" id="ARBA00022450"/>
    </source>
</evidence>
<dbReference type="PANTHER" id="PTHR45527">
    <property type="entry name" value="NONRIBOSOMAL PEPTIDE SYNTHETASE"/>
    <property type="match status" value="1"/>
</dbReference>
<evidence type="ECO:0000256" key="1">
    <source>
        <dbReference type="ARBA" id="ARBA00001957"/>
    </source>
</evidence>
<comment type="cofactor">
    <cofactor evidence="1">
        <name>pantetheine 4'-phosphate</name>
        <dbReference type="ChEBI" id="CHEBI:47942"/>
    </cofactor>
</comment>
<dbReference type="CDD" id="cd19543">
    <property type="entry name" value="DCL_NRPS"/>
    <property type="match status" value="1"/>
</dbReference>
<dbReference type="InterPro" id="IPR014031">
    <property type="entry name" value="Ketoacyl_synth_C"/>
</dbReference>
<dbReference type="GO" id="GO:0016746">
    <property type="term" value="F:acyltransferase activity"/>
    <property type="evidence" value="ECO:0007669"/>
    <property type="project" value="InterPro"/>
</dbReference>
<dbReference type="PROSITE" id="PS00012">
    <property type="entry name" value="PHOSPHOPANTETHEINE"/>
    <property type="match status" value="2"/>
</dbReference>
<evidence type="ECO:0000256" key="5">
    <source>
        <dbReference type="ARBA" id="ARBA00022679"/>
    </source>
</evidence>
<dbReference type="InterPro" id="IPR045851">
    <property type="entry name" value="AMP-bd_C_sf"/>
</dbReference>
<dbReference type="FunFam" id="2.30.38.10:FF:000001">
    <property type="entry name" value="Non-ribosomal peptide synthetase PvdI"/>
    <property type="match status" value="1"/>
</dbReference>
<dbReference type="EMBL" id="VCKZ01000070">
    <property type="protein sequence ID" value="TMR40085.1"/>
    <property type="molecule type" value="Genomic_DNA"/>
</dbReference>